<organism evidence="2 3">
    <name type="scientific">Plakobranchus ocellatus</name>
    <dbReference type="NCBI Taxonomy" id="259542"/>
    <lineage>
        <taxon>Eukaryota</taxon>
        <taxon>Metazoa</taxon>
        <taxon>Spiralia</taxon>
        <taxon>Lophotrochozoa</taxon>
        <taxon>Mollusca</taxon>
        <taxon>Gastropoda</taxon>
        <taxon>Heterobranchia</taxon>
        <taxon>Euthyneura</taxon>
        <taxon>Panpulmonata</taxon>
        <taxon>Sacoglossa</taxon>
        <taxon>Placobranchoidea</taxon>
        <taxon>Plakobranchidae</taxon>
        <taxon>Plakobranchus</taxon>
    </lineage>
</organism>
<accession>A0AAV4DSN9</accession>
<evidence type="ECO:0000313" key="2">
    <source>
        <dbReference type="EMBL" id="GFO46916.1"/>
    </source>
</evidence>
<sequence length="147" mass="15653">MVIARWTHLGQMVATGHSQPVPGYLASRTESNWRKGEGVCWSVPGPCSVEVATLVSCDLDDTPRVHTGHSPMEGPSDETSSSSSSSSSSFSSSLLHFCSSHTLRIDEQSAIQAYGQCCRKTIGQVSITSVSEVAVAAVTLKDFLFDS</sequence>
<gene>
    <name evidence="2" type="ORF">PoB_007342100</name>
</gene>
<reference evidence="2 3" key="1">
    <citation type="journal article" date="2021" name="Elife">
        <title>Chloroplast acquisition without the gene transfer in kleptoplastic sea slugs, Plakobranchus ocellatus.</title>
        <authorList>
            <person name="Maeda T."/>
            <person name="Takahashi S."/>
            <person name="Yoshida T."/>
            <person name="Shimamura S."/>
            <person name="Takaki Y."/>
            <person name="Nagai Y."/>
            <person name="Toyoda A."/>
            <person name="Suzuki Y."/>
            <person name="Arimoto A."/>
            <person name="Ishii H."/>
            <person name="Satoh N."/>
            <person name="Nishiyama T."/>
            <person name="Hasebe M."/>
            <person name="Maruyama T."/>
            <person name="Minagawa J."/>
            <person name="Obokata J."/>
            <person name="Shigenobu S."/>
        </authorList>
    </citation>
    <scope>NUCLEOTIDE SEQUENCE [LARGE SCALE GENOMIC DNA]</scope>
</reference>
<feature type="region of interest" description="Disordered" evidence="1">
    <location>
        <begin position="62"/>
        <end position="91"/>
    </location>
</feature>
<keyword evidence="3" id="KW-1185">Reference proteome</keyword>
<feature type="compositionally biased region" description="Low complexity" evidence="1">
    <location>
        <begin position="80"/>
        <end position="91"/>
    </location>
</feature>
<comment type="caution">
    <text evidence="2">The sequence shown here is derived from an EMBL/GenBank/DDBJ whole genome shotgun (WGS) entry which is preliminary data.</text>
</comment>
<proteinExistence type="predicted"/>
<evidence type="ECO:0000313" key="3">
    <source>
        <dbReference type="Proteomes" id="UP000735302"/>
    </source>
</evidence>
<evidence type="ECO:0000256" key="1">
    <source>
        <dbReference type="SAM" id="MobiDB-lite"/>
    </source>
</evidence>
<dbReference type="AlphaFoldDB" id="A0AAV4DSN9"/>
<protein>
    <submittedName>
        <fullName evidence="2">Uncharacterized protein</fullName>
    </submittedName>
</protein>
<dbReference type="EMBL" id="BLXT01008234">
    <property type="protein sequence ID" value="GFO46916.1"/>
    <property type="molecule type" value="Genomic_DNA"/>
</dbReference>
<name>A0AAV4DSN9_9GAST</name>
<dbReference type="Proteomes" id="UP000735302">
    <property type="component" value="Unassembled WGS sequence"/>
</dbReference>